<accession>A0AAN7P967</accession>
<dbReference type="Proteomes" id="UP001353858">
    <property type="component" value="Unassembled WGS sequence"/>
</dbReference>
<comment type="caution">
    <text evidence="1">The sequence shown here is derived from an EMBL/GenBank/DDBJ whole genome shotgun (WGS) entry which is preliminary data.</text>
</comment>
<evidence type="ECO:0008006" key="3">
    <source>
        <dbReference type="Google" id="ProtNLM"/>
    </source>
</evidence>
<evidence type="ECO:0000313" key="2">
    <source>
        <dbReference type="Proteomes" id="UP001353858"/>
    </source>
</evidence>
<dbReference type="PANTHER" id="PTHR47160">
    <property type="entry name" value="PUTATIVE-RELATED"/>
    <property type="match status" value="1"/>
</dbReference>
<organism evidence="1 2">
    <name type="scientific">Aquatica leii</name>
    <dbReference type="NCBI Taxonomy" id="1421715"/>
    <lineage>
        <taxon>Eukaryota</taxon>
        <taxon>Metazoa</taxon>
        <taxon>Ecdysozoa</taxon>
        <taxon>Arthropoda</taxon>
        <taxon>Hexapoda</taxon>
        <taxon>Insecta</taxon>
        <taxon>Pterygota</taxon>
        <taxon>Neoptera</taxon>
        <taxon>Endopterygota</taxon>
        <taxon>Coleoptera</taxon>
        <taxon>Polyphaga</taxon>
        <taxon>Elateriformia</taxon>
        <taxon>Elateroidea</taxon>
        <taxon>Lampyridae</taxon>
        <taxon>Luciolinae</taxon>
        <taxon>Aquatica</taxon>
    </lineage>
</organism>
<dbReference type="AlphaFoldDB" id="A0AAN7P967"/>
<reference evidence="2" key="1">
    <citation type="submission" date="2023-01" db="EMBL/GenBank/DDBJ databases">
        <title>Key to firefly adult light organ development and bioluminescence: homeobox transcription factors regulate luciferase expression and transportation to peroxisome.</title>
        <authorList>
            <person name="Fu X."/>
        </authorList>
    </citation>
    <scope>NUCLEOTIDE SEQUENCE [LARGE SCALE GENOMIC DNA]</scope>
</reference>
<dbReference type="Gene3D" id="2.20.25.240">
    <property type="match status" value="1"/>
</dbReference>
<gene>
    <name evidence="1" type="ORF">RN001_007740</name>
</gene>
<name>A0AAN7P967_9COLE</name>
<sequence>MEIIQSNKGGNKLCYRGYMYVLHRECNFFYAGDCNASLTTTLNKEEPSITRDHNHPADEESIKVAKAIGGMKIRAKDTLSKPAQVFAEAVLQLENTTRARLPLEDSVKRTLRKQKSKNCSGNATGSSHRRYANCDWATTGGIAPERFLLNDNGPNAAQRVIIFSTDAALNLLATTEEWYLDGNFSLAPIRSNNLFTTAVFCLLQNKTQQTYEYLLRTVLQKCEERGLYCDPQVVHLDFERPAIQAVKNVLGEDISVRGCFYHLTQSTFRKIQELGLVNLYKENKAFNHFCGMIDGLAFLPPRDVRRGMLHLREVAPAEAEDLLNYFDATYVSGTFRRVGNNNDGALRMRNISPMFPVDLWNVHQATLQGQDRTNNQTEGWNNRFSNLVGENHPTVWKLISKMRQEVAADLTKIEQNNLGVIAKKKKNVYEDMQRRLNNLCMQYEGDVGRFLLAVGHTIRFRTNN</sequence>
<evidence type="ECO:0000313" key="1">
    <source>
        <dbReference type="EMBL" id="KAK4879594.1"/>
    </source>
</evidence>
<proteinExistence type="predicted"/>
<dbReference type="PANTHER" id="PTHR47160:SF10">
    <property type="entry name" value="MULE TRANSPOSASE DOMAIN-CONTAINING PROTEIN"/>
    <property type="match status" value="1"/>
</dbReference>
<keyword evidence="2" id="KW-1185">Reference proteome</keyword>
<protein>
    <recommendedName>
        <fullName evidence="3">MULE transposase domain-containing protein</fullName>
    </recommendedName>
</protein>
<dbReference type="EMBL" id="JARPUR010000003">
    <property type="protein sequence ID" value="KAK4879594.1"/>
    <property type="molecule type" value="Genomic_DNA"/>
</dbReference>